<protein>
    <submittedName>
        <fullName evidence="1">Uncharacterized protein</fullName>
    </submittedName>
</protein>
<proteinExistence type="predicted"/>
<dbReference type="EMBL" id="JAGQKY010000184">
    <property type="protein sequence ID" value="MCA9397896.1"/>
    <property type="molecule type" value="Genomic_DNA"/>
</dbReference>
<sequence>IADYTLNDGTTRTIVGVDGDCTGHIGVNDIAVSVNDSLGLITFAACSNYSSSVSGATIIIQLGTSAGGTNFITNPSSSNTYPITLNGTQGDTGSILIPIITDDQIMINSIVDESVTFSINDTSIGFGVLTDASSRYATADTLGTNMEAAAHSITVGSNATGGYTLTIQGTTLESGPDSITPIGGIAAASNPGTEQFGIRLTALGGSGIVSSPYNSPNYAFDVANFPDTIASASGATANTVYSVYYLANISSTTEAGIYTTSLTYVVTGSF</sequence>
<comment type="caution">
    <text evidence="1">The sequence shown here is derived from an EMBL/GenBank/DDBJ whole genome shotgun (WGS) entry which is preliminary data.</text>
</comment>
<dbReference type="AlphaFoldDB" id="A0A955LXA3"/>
<evidence type="ECO:0000313" key="2">
    <source>
        <dbReference type="Proteomes" id="UP000699691"/>
    </source>
</evidence>
<dbReference type="Proteomes" id="UP000699691">
    <property type="component" value="Unassembled WGS sequence"/>
</dbReference>
<evidence type="ECO:0000313" key="1">
    <source>
        <dbReference type="EMBL" id="MCA9397896.1"/>
    </source>
</evidence>
<organism evidence="1 2">
    <name type="scientific">candidate division WWE3 bacterium</name>
    <dbReference type="NCBI Taxonomy" id="2053526"/>
    <lineage>
        <taxon>Bacteria</taxon>
        <taxon>Katanobacteria</taxon>
    </lineage>
</organism>
<accession>A0A955LXA3</accession>
<gene>
    <name evidence="1" type="ORF">KC573_03625</name>
</gene>
<feature type="non-terminal residue" evidence="1">
    <location>
        <position position="1"/>
    </location>
</feature>
<reference evidence="1" key="1">
    <citation type="submission" date="2020-04" db="EMBL/GenBank/DDBJ databases">
        <authorList>
            <person name="Zhang T."/>
        </authorList>
    </citation>
    <scope>NUCLEOTIDE SEQUENCE</scope>
    <source>
        <strain evidence="1">HKST-UBA02</strain>
    </source>
</reference>
<name>A0A955LXA3_UNCKA</name>
<reference evidence="1" key="2">
    <citation type="journal article" date="2021" name="Microbiome">
        <title>Successional dynamics and alternative stable states in a saline activated sludge microbial community over 9 years.</title>
        <authorList>
            <person name="Wang Y."/>
            <person name="Ye J."/>
            <person name="Ju F."/>
            <person name="Liu L."/>
            <person name="Boyd J.A."/>
            <person name="Deng Y."/>
            <person name="Parks D.H."/>
            <person name="Jiang X."/>
            <person name="Yin X."/>
            <person name="Woodcroft B.J."/>
            <person name="Tyson G.W."/>
            <person name="Hugenholtz P."/>
            <person name="Polz M.F."/>
            <person name="Zhang T."/>
        </authorList>
    </citation>
    <scope>NUCLEOTIDE SEQUENCE</scope>
    <source>
        <strain evidence="1">HKST-UBA02</strain>
    </source>
</reference>